<dbReference type="EMBL" id="HADW01002054">
    <property type="protein sequence ID" value="SBP03454.1"/>
    <property type="molecule type" value="Transcribed_RNA"/>
</dbReference>
<name>A0A1A7WD61_9TELE</name>
<protein>
    <submittedName>
        <fullName evidence="1">Coiled-coil domain containing 106</fullName>
    </submittedName>
</protein>
<evidence type="ECO:0000313" key="1">
    <source>
        <dbReference type="EMBL" id="SBP03454.1"/>
    </source>
</evidence>
<sequence>MDGERFAFLCDIRGQHSSLNAVNTKASIPYPESGRGGPTVMVGRLGLKGIYERLLLDSPFDREGRGGGWPQYQYHCLKSESGGNEDRVTICHKKRG</sequence>
<dbReference type="AlphaFoldDB" id="A0A1A7WD61"/>
<reference evidence="1" key="1">
    <citation type="submission" date="2016-05" db="EMBL/GenBank/DDBJ databases">
        <authorList>
            <person name="Lavstsen T."/>
            <person name="Jespersen J.S."/>
        </authorList>
    </citation>
    <scope>NUCLEOTIDE SEQUENCE</scope>
    <source>
        <tissue evidence="1">Brain</tissue>
    </source>
</reference>
<organism evidence="1">
    <name type="scientific">Iconisemion striatum</name>
    <dbReference type="NCBI Taxonomy" id="60296"/>
    <lineage>
        <taxon>Eukaryota</taxon>
        <taxon>Metazoa</taxon>
        <taxon>Chordata</taxon>
        <taxon>Craniata</taxon>
        <taxon>Vertebrata</taxon>
        <taxon>Euteleostomi</taxon>
        <taxon>Actinopterygii</taxon>
        <taxon>Neopterygii</taxon>
        <taxon>Teleostei</taxon>
        <taxon>Neoteleostei</taxon>
        <taxon>Acanthomorphata</taxon>
        <taxon>Ovalentaria</taxon>
        <taxon>Atherinomorphae</taxon>
        <taxon>Cyprinodontiformes</taxon>
        <taxon>Nothobranchiidae</taxon>
        <taxon>Iconisemion</taxon>
    </lineage>
</organism>
<proteinExistence type="predicted"/>
<accession>A0A1A7WD61</accession>
<reference evidence="1" key="2">
    <citation type="submission" date="2016-06" db="EMBL/GenBank/DDBJ databases">
        <title>The genome of a short-lived fish provides insights into sex chromosome evolution and the genetic control of aging.</title>
        <authorList>
            <person name="Reichwald K."/>
            <person name="Felder M."/>
            <person name="Petzold A."/>
            <person name="Koch P."/>
            <person name="Groth M."/>
            <person name="Platzer M."/>
        </authorList>
    </citation>
    <scope>NUCLEOTIDE SEQUENCE</scope>
    <source>
        <tissue evidence="1">Brain</tissue>
    </source>
</reference>
<gene>
    <name evidence="1" type="primary">CCDC106</name>
</gene>